<dbReference type="AlphaFoldDB" id="W0JTH5"/>
<proteinExistence type="predicted"/>
<dbReference type="KEGG" id="hlr:HALLA_17345"/>
<dbReference type="GeneID" id="25146170"/>
<dbReference type="OrthoDB" id="202021at2157"/>
<name>W0JTH5_9EURY</name>
<reference evidence="5 6" key="1">
    <citation type="submission" date="2014-01" db="EMBL/GenBank/DDBJ databases">
        <authorList>
            <consortium name="DOE Joint Genome Institute"/>
            <person name="Anderson I."/>
            <person name="Huntemann M."/>
            <person name="Han J."/>
            <person name="Chen A."/>
            <person name="Kyrpides N."/>
            <person name="Mavromatis K."/>
            <person name="Markowitz V."/>
            <person name="Palaniappan K."/>
            <person name="Ivanova N."/>
            <person name="Schaumberg A."/>
            <person name="Pati A."/>
            <person name="Liolios K."/>
            <person name="Nordberg H.P."/>
            <person name="Cantor M.N."/>
            <person name="Hua S.X."/>
            <person name="Woyke T."/>
        </authorList>
    </citation>
    <scope>NUCLEOTIDE SEQUENCE [LARGE SCALE GENOMIC DNA]</scope>
    <source>
        <strain evidence="5 6">XH-48</strain>
    </source>
</reference>
<evidence type="ECO:0000259" key="3">
    <source>
        <dbReference type="Pfam" id="PF04967"/>
    </source>
</evidence>
<evidence type="ECO:0000259" key="4">
    <source>
        <dbReference type="Pfam" id="PF15915"/>
    </source>
</evidence>
<dbReference type="InterPro" id="IPR031803">
    <property type="entry name" value="BAT_GAF/HTH-assoc"/>
</dbReference>
<dbReference type="SUPFAM" id="SSF88659">
    <property type="entry name" value="Sigma3 and sigma4 domains of RNA polymerase sigma factors"/>
    <property type="match status" value="1"/>
</dbReference>
<keyword evidence="2" id="KW-0804">Transcription</keyword>
<dbReference type="PANTHER" id="PTHR34236">
    <property type="entry name" value="DIMETHYL SULFOXIDE REDUCTASE TRANSCRIPTIONAL ACTIVATOR"/>
    <property type="match status" value="1"/>
</dbReference>
<evidence type="ECO:0000256" key="1">
    <source>
        <dbReference type="ARBA" id="ARBA00023015"/>
    </source>
</evidence>
<dbReference type="RefSeq" id="WP_049953543.1">
    <property type="nucleotide sequence ID" value="NZ_CP007055.1"/>
</dbReference>
<feature type="domain" description="HTH bat-type" evidence="3">
    <location>
        <begin position="156"/>
        <end position="208"/>
    </location>
</feature>
<dbReference type="EMBL" id="CP007055">
    <property type="protein sequence ID" value="AHG00303.1"/>
    <property type="molecule type" value="Genomic_DNA"/>
</dbReference>
<protein>
    <submittedName>
        <fullName evidence="5">Bacterio-opsin activator</fullName>
    </submittedName>
</protein>
<gene>
    <name evidence="5" type="ORF">HALLA_17345</name>
</gene>
<dbReference type="STRING" id="797299.HALLA_17345"/>
<dbReference type="Pfam" id="PF04967">
    <property type="entry name" value="HTH_10"/>
    <property type="match status" value="1"/>
</dbReference>
<dbReference type="InterPro" id="IPR013324">
    <property type="entry name" value="RNA_pol_sigma_r3/r4-like"/>
</dbReference>
<evidence type="ECO:0000256" key="2">
    <source>
        <dbReference type="ARBA" id="ARBA00023163"/>
    </source>
</evidence>
<keyword evidence="1" id="KW-0805">Transcription regulation</keyword>
<sequence>MSVFGEFYVPSNAFALHETLNSVSDTVIEIERVVATDEILTPYFWISGSHPATFEGAVADDPSIRNLEQLDEFQDTALYRAEWTSHIESIVYIYTKIKAVVLEATGTNERWELRIRFDDRDQLDAFQEYCHENNIAFNLQQLYDLSQPKTGGQYGLTSKQQTALVQAWEAGYFDTPREASLEDVAEKLDITQQSLSKRLHRAHKSLIENTLKVSSSETNPRI</sequence>
<feature type="domain" description="Bacterioopsin transcriptional activator GAF and HTH associated" evidence="4">
    <location>
        <begin position="6"/>
        <end position="140"/>
    </location>
</feature>
<accession>W0JTH5</accession>
<dbReference type="PANTHER" id="PTHR34236:SF1">
    <property type="entry name" value="DIMETHYL SULFOXIDE REDUCTASE TRANSCRIPTIONAL ACTIVATOR"/>
    <property type="match status" value="1"/>
</dbReference>
<evidence type="ECO:0000313" key="6">
    <source>
        <dbReference type="Proteomes" id="UP000019024"/>
    </source>
</evidence>
<dbReference type="eggNOG" id="arCOG02280">
    <property type="taxonomic scope" value="Archaea"/>
</dbReference>
<organism evidence="5 6">
    <name type="scientific">Halostagnicola larsenii XH-48</name>
    <dbReference type="NCBI Taxonomy" id="797299"/>
    <lineage>
        <taxon>Archaea</taxon>
        <taxon>Methanobacteriati</taxon>
        <taxon>Methanobacteriota</taxon>
        <taxon>Stenosarchaea group</taxon>
        <taxon>Halobacteria</taxon>
        <taxon>Halobacteriales</taxon>
        <taxon>Natrialbaceae</taxon>
        <taxon>Halostagnicola</taxon>
    </lineage>
</organism>
<evidence type="ECO:0000313" key="5">
    <source>
        <dbReference type="EMBL" id="AHG00303.1"/>
    </source>
</evidence>
<dbReference type="Proteomes" id="UP000019024">
    <property type="component" value="Chromosome"/>
</dbReference>
<keyword evidence="6" id="KW-1185">Reference proteome</keyword>
<dbReference type="HOGENOM" id="CLU_076274_0_0_2"/>
<dbReference type="InterPro" id="IPR007050">
    <property type="entry name" value="HTH_bacterioopsin"/>
</dbReference>
<dbReference type="Pfam" id="PF15915">
    <property type="entry name" value="BAT"/>
    <property type="match status" value="1"/>
</dbReference>